<accession>A0A2S2C1M7</accession>
<name>A0A2S2C1M7_9NOCA</name>
<dbReference type="Gene3D" id="1.10.630.10">
    <property type="entry name" value="Cytochrome P450"/>
    <property type="match status" value="1"/>
</dbReference>
<keyword evidence="9" id="KW-1185">Reference proteome</keyword>
<keyword evidence="6" id="KW-0408">Iron</keyword>
<protein>
    <submittedName>
        <fullName evidence="8">Cytochrome</fullName>
    </submittedName>
</protein>
<reference evidence="8 9" key="1">
    <citation type="submission" date="2017-05" db="EMBL/GenBank/DDBJ databases">
        <title>Isolation of Rhodococcus sp. S2-17 biodegrading of BP-3.</title>
        <authorList>
            <person name="Lee Y."/>
            <person name="Kim K.H."/>
            <person name="Chun B.H."/>
            <person name="Jung H.S."/>
            <person name="Jeon C.O."/>
        </authorList>
    </citation>
    <scope>NUCLEOTIDE SEQUENCE [LARGE SCALE GENOMIC DNA]</scope>
    <source>
        <strain evidence="8 9">S2-17</strain>
    </source>
</reference>
<evidence type="ECO:0000256" key="4">
    <source>
        <dbReference type="ARBA" id="ARBA00022723"/>
    </source>
</evidence>
<dbReference type="GO" id="GO:0008395">
    <property type="term" value="F:steroid hydroxylase activity"/>
    <property type="evidence" value="ECO:0007669"/>
    <property type="project" value="TreeGrafter"/>
</dbReference>
<evidence type="ECO:0000256" key="5">
    <source>
        <dbReference type="ARBA" id="ARBA00023002"/>
    </source>
</evidence>
<evidence type="ECO:0000256" key="1">
    <source>
        <dbReference type="ARBA" id="ARBA00001971"/>
    </source>
</evidence>
<dbReference type="RefSeq" id="WP_109333793.1">
    <property type="nucleotide sequence ID" value="NZ_CP021354.1"/>
</dbReference>
<keyword evidence="3" id="KW-0349">Heme</keyword>
<evidence type="ECO:0000313" key="8">
    <source>
        <dbReference type="EMBL" id="AWK74658.1"/>
    </source>
</evidence>
<dbReference type="GO" id="GO:0006707">
    <property type="term" value="P:cholesterol catabolic process"/>
    <property type="evidence" value="ECO:0007669"/>
    <property type="project" value="TreeGrafter"/>
</dbReference>
<comment type="similarity">
    <text evidence="2">Belongs to the cytochrome P450 family.</text>
</comment>
<dbReference type="GO" id="GO:0005506">
    <property type="term" value="F:iron ion binding"/>
    <property type="evidence" value="ECO:0007669"/>
    <property type="project" value="InterPro"/>
</dbReference>
<dbReference type="PRINTS" id="PR00359">
    <property type="entry name" value="BP450"/>
</dbReference>
<dbReference type="PANTHER" id="PTHR46696:SF4">
    <property type="entry name" value="BIOTIN BIOSYNTHESIS CYTOCHROME P450"/>
    <property type="match status" value="1"/>
</dbReference>
<dbReference type="KEGG" id="roz:CBI38_26975"/>
<dbReference type="PANTHER" id="PTHR46696">
    <property type="entry name" value="P450, PUTATIVE (EUROFUNG)-RELATED"/>
    <property type="match status" value="1"/>
</dbReference>
<dbReference type="OrthoDB" id="5241086at2"/>
<comment type="cofactor">
    <cofactor evidence="1">
        <name>heme</name>
        <dbReference type="ChEBI" id="CHEBI:30413"/>
    </cofactor>
</comment>
<keyword evidence="7" id="KW-0503">Monooxygenase</keyword>
<evidence type="ECO:0000256" key="2">
    <source>
        <dbReference type="ARBA" id="ARBA00010617"/>
    </source>
</evidence>
<dbReference type="InterPro" id="IPR001128">
    <property type="entry name" value="Cyt_P450"/>
</dbReference>
<evidence type="ECO:0000256" key="3">
    <source>
        <dbReference type="ARBA" id="ARBA00022617"/>
    </source>
</evidence>
<dbReference type="FunFam" id="1.10.630.10:FF:000018">
    <property type="entry name" value="Cytochrome P450 monooxygenase"/>
    <property type="match status" value="1"/>
</dbReference>
<dbReference type="Pfam" id="PF00067">
    <property type="entry name" value="p450"/>
    <property type="match status" value="2"/>
</dbReference>
<dbReference type="EMBL" id="CP021354">
    <property type="protein sequence ID" value="AWK74658.1"/>
    <property type="molecule type" value="Genomic_DNA"/>
</dbReference>
<dbReference type="InterPro" id="IPR036396">
    <property type="entry name" value="Cyt_P450_sf"/>
</dbReference>
<proteinExistence type="inferred from homology"/>
<keyword evidence="5" id="KW-0560">Oxidoreductase</keyword>
<evidence type="ECO:0000256" key="6">
    <source>
        <dbReference type="ARBA" id="ARBA00023004"/>
    </source>
</evidence>
<dbReference type="AlphaFoldDB" id="A0A2S2C1M7"/>
<evidence type="ECO:0000313" key="9">
    <source>
        <dbReference type="Proteomes" id="UP000245711"/>
    </source>
</evidence>
<evidence type="ECO:0000256" key="7">
    <source>
        <dbReference type="ARBA" id="ARBA00023033"/>
    </source>
</evidence>
<organism evidence="8 9">
    <name type="scientific">Rhodococcus oxybenzonivorans</name>
    <dbReference type="NCBI Taxonomy" id="1990687"/>
    <lineage>
        <taxon>Bacteria</taxon>
        <taxon>Bacillati</taxon>
        <taxon>Actinomycetota</taxon>
        <taxon>Actinomycetes</taxon>
        <taxon>Mycobacteriales</taxon>
        <taxon>Nocardiaceae</taxon>
        <taxon>Rhodococcus</taxon>
    </lineage>
</organism>
<dbReference type="SUPFAM" id="SSF48264">
    <property type="entry name" value="Cytochrome P450"/>
    <property type="match status" value="1"/>
</dbReference>
<dbReference type="Proteomes" id="UP000245711">
    <property type="component" value="Chromosome"/>
</dbReference>
<gene>
    <name evidence="8" type="ORF">CBI38_26975</name>
</gene>
<keyword evidence="4" id="KW-0479">Metal-binding</keyword>
<dbReference type="InterPro" id="IPR002397">
    <property type="entry name" value="Cyt_P450_B"/>
</dbReference>
<dbReference type="GO" id="GO:0020037">
    <property type="term" value="F:heme binding"/>
    <property type="evidence" value="ECO:0007669"/>
    <property type="project" value="InterPro"/>
</dbReference>
<sequence>MQLDDVDLYDPDTYVNGVPHEMFAALRRDAPIYRHYDHSGQPFWCVTRHADIVAVNRDATTYSSWRGATYIDDLDPADLAGQQLMMLNMDPPDHTALRKIVSKGFTPRRIGELHDILARRATTIVDAVIERGECDFVVDVASELPLQAIADFLGVPQEDRKLIFDLTNQMIGSSDPEFHGEEGQERDAAAQMFAYSQSMFEDRQQHPRDDIATALIKADVHGEKLSELDFNMFFMLLAVAGNETTRNAISHTQLALMEHPDERRKVLDDPAKLDSLIEEGLRWATPVMQFRRTATTDTVLGGVEIAEGDRVVIWHMSGNRDEAVFDDPYAFDIDRSPNHHVAFGGGGHHFCLGANLARAEMKVMLAEILRRMPDMEQTEPAQRLRSNFINGLKHLPVQFTPAAAS</sequence>
<dbReference type="CDD" id="cd11033">
    <property type="entry name" value="CYP142-like"/>
    <property type="match status" value="1"/>
</dbReference>
<dbReference type="GO" id="GO:0036199">
    <property type="term" value="F:cholest-4-en-3-one 26-monooxygenase activity"/>
    <property type="evidence" value="ECO:0007669"/>
    <property type="project" value="TreeGrafter"/>
</dbReference>